<evidence type="ECO:0000259" key="1">
    <source>
        <dbReference type="PROSITE" id="PS51658"/>
    </source>
</evidence>
<organism evidence="2 3">
    <name type="scientific">Propionicimonas paludicola</name>
    <dbReference type="NCBI Taxonomy" id="185243"/>
    <lineage>
        <taxon>Bacteria</taxon>
        <taxon>Bacillati</taxon>
        <taxon>Actinomycetota</taxon>
        <taxon>Actinomycetes</taxon>
        <taxon>Propionibacteriales</taxon>
        <taxon>Nocardioidaceae</taxon>
        <taxon>Propionicimonas</taxon>
    </lineage>
</organism>
<dbReference type="RefSeq" id="WP_098460146.1">
    <property type="nucleotide sequence ID" value="NZ_PDJC01000001.1"/>
</dbReference>
<dbReference type="Pfam" id="PF02577">
    <property type="entry name" value="BFN_dom"/>
    <property type="match status" value="1"/>
</dbReference>
<feature type="domain" description="BFN" evidence="1">
    <location>
        <begin position="1"/>
        <end position="129"/>
    </location>
</feature>
<dbReference type="Gene3D" id="3.10.690.10">
    <property type="entry name" value="Bifunctional nuclease domain"/>
    <property type="match status" value="1"/>
</dbReference>
<dbReference type="InterPro" id="IPR003729">
    <property type="entry name" value="Bi_nuclease_dom"/>
</dbReference>
<dbReference type="Proteomes" id="UP000226079">
    <property type="component" value="Unassembled WGS sequence"/>
</dbReference>
<dbReference type="SUPFAM" id="SSF103256">
    <property type="entry name" value="Hypothetical protein TM0160"/>
    <property type="match status" value="1"/>
</dbReference>
<reference evidence="2 3" key="1">
    <citation type="submission" date="2017-10" db="EMBL/GenBank/DDBJ databases">
        <title>Sequencing the genomes of 1000 actinobacteria strains.</title>
        <authorList>
            <person name="Klenk H.-P."/>
        </authorList>
    </citation>
    <scope>NUCLEOTIDE SEQUENCE [LARGE SCALE GENOMIC DNA]</scope>
    <source>
        <strain evidence="2 3">DSM 15597</strain>
    </source>
</reference>
<proteinExistence type="predicted"/>
<keyword evidence="3" id="KW-1185">Reference proteome</keyword>
<dbReference type="EMBL" id="PDJC01000001">
    <property type="protein sequence ID" value="PFG16629.1"/>
    <property type="molecule type" value="Genomic_DNA"/>
</dbReference>
<evidence type="ECO:0000313" key="2">
    <source>
        <dbReference type="EMBL" id="PFG16629.1"/>
    </source>
</evidence>
<sequence>MIEVRVAEIRVSGVETAPVVVLVEVGGAGRRLPIWMSHGGAAAIFGATDEPDEDRPSIHDVAGQLALALAEPLIEARITACDEGEYYAELVFANRAIATRASDAIAVALRVGCRVLCAPEVLDEYGLIPAPDADPLVGDDEVERFREFLDSVNPDDFSGGPEKL</sequence>
<evidence type="ECO:0000313" key="3">
    <source>
        <dbReference type="Proteomes" id="UP000226079"/>
    </source>
</evidence>
<name>A0A2A9CST7_9ACTN</name>
<protein>
    <recommendedName>
        <fullName evidence="1">BFN domain-containing protein</fullName>
    </recommendedName>
</protein>
<dbReference type="AlphaFoldDB" id="A0A2A9CST7"/>
<gene>
    <name evidence="2" type="ORF">ATK74_1180</name>
</gene>
<comment type="caution">
    <text evidence="2">The sequence shown here is derived from an EMBL/GenBank/DDBJ whole genome shotgun (WGS) entry which is preliminary data.</text>
</comment>
<dbReference type="PROSITE" id="PS51658">
    <property type="entry name" value="BFN"/>
    <property type="match status" value="1"/>
</dbReference>
<accession>A0A2A9CST7</accession>
<dbReference type="InterPro" id="IPR036104">
    <property type="entry name" value="BFN_sf"/>
</dbReference>
<dbReference type="GO" id="GO:0004518">
    <property type="term" value="F:nuclease activity"/>
    <property type="evidence" value="ECO:0007669"/>
    <property type="project" value="InterPro"/>
</dbReference>
<dbReference type="OrthoDB" id="9788698at2"/>